<reference evidence="1 2" key="1">
    <citation type="submission" date="2016-10" db="EMBL/GenBank/DDBJ databases">
        <authorList>
            <person name="de Groot N.N."/>
        </authorList>
    </citation>
    <scope>NUCLEOTIDE SEQUENCE [LARGE SCALE GENOMIC DNA]</scope>
    <source>
        <strain evidence="1 2">CGMCC 1.6114</strain>
    </source>
</reference>
<dbReference type="AlphaFoldDB" id="A0A1I6PST6"/>
<proteinExistence type="predicted"/>
<accession>A0A1I6PST6</accession>
<gene>
    <name evidence="1" type="ORF">SAMN04487906_0456</name>
</gene>
<evidence type="ECO:0000313" key="1">
    <source>
        <dbReference type="EMBL" id="SFS43236.1"/>
    </source>
</evidence>
<dbReference type="EMBL" id="FPAG01000001">
    <property type="protein sequence ID" value="SFS43236.1"/>
    <property type="molecule type" value="Genomic_DNA"/>
</dbReference>
<name>A0A1I6PST6_9FLAO</name>
<dbReference type="Proteomes" id="UP000183209">
    <property type="component" value="Unassembled WGS sequence"/>
</dbReference>
<protein>
    <submittedName>
        <fullName evidence="1">Uncharacterized protein</fullName>
    </submittedName>
</protein>
<evidence type="ECO:0000313" key="2">
    <source>
        <dbReference type="Proteomes" id="UP000183209"/>
    </source>
</evidence>
<sequence length="47" mass="5497">MLITVEFGIDKKETNPKNFSCTIQLKNHYSIIIVFTKFLIPFLSISY</sequence>
<organism evidence="1 2">
    <name type="scientific">Zhouia amylolytica</name>
    <dbReference type="NCBI Taxonomy" id="376730"/>
    <lineage>
        <taxon>Bacteria</taxon>
        <taxon>Pseudomonadati</taxon>
        <taxon>Bacteroidota</taxon>
        <taxon>Flavobacteriia</taxon>
        <taxon>Flavobacteriales</taxon>
        <taxon>Flavobacteriaceae</taxon>
        <taxon>Zhouia</taxon>
    </lineage>
</organism>